<dbReference type="RefSeq" id="WP_267779986.1">
    <property type="nucleotide sequence ID" value="NZ_CP113089.1"/>
</dbReference>
<dbReference type="EMBL" id="CP113089">
    <property type="protein sequence ID" value="WAB80313.1"/>
    <property type="molecule type" value="Genomic_DNA"/>
</dbReference>
<dbReference type="InterPro" id="IPR050861">
    <property type="entry name" value="Dihydroxyacetone_Kinase"/>
</dbReference>
<dbReference type="AlphaFoldDB" id="A0A9E8MIT0"/>
<evidence type="ECO:0000313" key="4">
    <source>
        <dbReference type="EMBL" id="WAB80313.1"/>
    </source>
</evidence>
<dbReference type="SMART" id="SM01120">
    <property type="entry name" value="Dak2"/>
    <property type="match status" value="1"/>
</dbReference>
<sequence length="213" mass="21177">MSPVTLDLARLQQWMTRFAAVAEQNKAYLTALDSAIGDADHGTNMARGSAAVLAKLEASPPSTMGELGKTAGMTLVSAVGGSAGPLYGTFFLRLGASIGDAAELDAATLAAALRAGVEGIVARGKAEAGDKTMVDAWLPALAAMDEAVASGASLVDALAAARDAAAAGRDATEPLVARKGRASYLGERSAGHIDPGAASTALLLDALAEVAAA</sequence>
<dbReference type="InterPro" id="IPR012737">
    <property type="entry name" value="DhaK_L_YcgS"/>
</dbReference>
<keyword evidence="1" id="KW-0808">Transferase</keyword>
<organism evidence="4 5">
    <name type="scientific">Microcella daejeonensis</name>
    <dbReference type="NCBI Taxonomy" id="2994971"/>
    <lineage>
        <taxon>Bacteria</taxon>
        <taxon>Bacillati</taxon>
        <taxon>Actinomycetota</taxon>
        <taxon>Actinomycetes</taxon>
        <taxon>Micrococcales</taxon>
        <taxon>Microbacteriaceae</taxon>
        <taxon>Microcella</taxon>
    </lineage>
</organism>
<dbReference type="KEGG" id="mdb:OVN18_06925"/>
<dbReference type="PANTHER" id="PTHR28629:SF4">
    <property type="entry name" value="TRIOKINASE_FMN CYCLASE"/>
    <property type="match status" value="1"/>
</dbReference>
<reference evidence="4" key="1">
    <citation type="submission" date="2022-11" db="EMBL/GenBank/DDBJ databases">
        <title>Description of Microcella daejonensis nov. sp, isolated from riverside soil.</title>
        <authorList>
            <person name="Molina K.M."/>
            <person name="Kim S.B."/>
        </authorList>
    </citation>
    <scope>NUCLEOTIDE SEQUENCE</scope>
    <source>
        <strain evidence="4">MMS21-STM12</strain>
    </source>
</reference>
<dbReference type="Proteomes" id="UP001164706">
    <property type="component" value="Chromosome"/>
</dbReference>
<dbReference type="InterPro" id="IPR004007">
    <property type="entry name" value="DhaL_dom"/>
</dbReference>
<dbReference type="Gene3D" id="1.25.40.340">
    <property type="match status" value="1"/>
</dbReference>
<evidence type="ECO:0000313" key="5">
    <source>
        <dbReference type="Proteomes" id="UP001164706"/>
    </source>
</evidence>
<accession>A0A9E8MIT0</accession>
<protein>
    <submittedName>
        <fullName evidence="4">Dihydroxyacetone kinase subunit DhaL</fullName>
    </submittedName>
</protein>
<dbReference type="NCBIfam" id="TIGR02365">
    <property type="entry name" value="dha_L_ycgS"/>
    <property type="match status" value="1"/>
</dbReference>
<feature type="domain" description="DhaL" evidence="3">
    <location>
        <begin position="9"/>
        <end position="209"/>
    </location>
</feature>
<dbReference type="InterPro" id="IPR036117">
    <property type="entry name" value="DhaL_dom_sf"/>
</dbReference>
<dbReference type="GO" id="GO:0005829">
    <property type="term" value="C:cytosol"/>
    <property type="evidence" value="ECO:0007669"/>
    <property type="project" value="TreeGrafter"/>
</dbReference>
<dbReference type="FunFam" id="1.25.40.340:FF:000002">
    <property type="entry name" value="Dihydroxyacetone kinase, L subunit"/>
    <property type="match status" value="1"/>
</dbReference>
<proteinExistence type="predicted"/>
<dbReference type="GO" id="GO:0019563">
    <property type="term" value="P:glycerol catabolic process"/>
    <property type="evidence" value="ECO:0007669"/>
    <property type="project" value="TreeGrafter"/>
</dbReference>
<evidence type="ECO:0000259" key="3">
    <source>
        <dbReference type="PROSITE" id="PS51480"/>
    </source>
</evidence>
<name>A0A9E8MIT0_9MICO</name>
<keyword evidence="2 4" id="KW-0418">Kinase</keyword>
<evidence type="ECO:0000256" key="1">
    <source>
        <dbReference type="ARBA" id="ARBA00022679"/>
    </source>
</evidence>
<dbReference type="SUPFAM" id="SSF101473">
    <property type="entry name" value="DhaL-like"/>
    <property type="match status" value="1"/>
</dbReference>
<dbReference type="PROSITE" id="PS51480">
    <property type="entry name" value="DHAL"/>
    <property type="match status" value="1"/>
</dbReference>
<dbReference type="GO" id="GO:0004371">
    <property type="term" value="F:glycerone kinase activity"/>
    <property type="evidence" value="ECO:0007669"/>
    <property type="project" value="InterPro"/>
</dbReference>
<keyword evidence="5" id="KW-1185">Reference proteome</keyword>
<dbReference type="PANTHER" id="PTHR28629">
    <property type="entry name" value="TRIOKINASE/FMN CYCLASE"/>
    <property type="match status" value="1"/>
</dbReference>
<dbReference type="Pfam" id="PF02734">
    <property type="entry name" value="Dak2"/>
    <property type="match status" value="1"/>
</dbReference>
<gene>
    <name evidence="4" type="primary">dhaL</name>
    <name evidence="4" type="ORF">OVN18_06925</name>
</gene>
<evidence type="ECO:0000256" key="2">
    <source>
        <dbReference type="ARBA" id="ARBA00022777"/>
    </source>
</evidence>